<dbReference type="AlphaFoldDB" id="A0A834RC14"/>
<evidence type="ECO:0000313" key="2">
    <source>
        <dbReference type="EMBL" id="KAF7493871.1"/>
    </source>
</evidence>
<protein>
    <submittedName>
        <fullName evidence="2 3">Uncharacterized protein</fullName>
    </submittedName>
</protein>
<accession>A0A834RC14</accession>
<dbReference type="Proteomes" id="UP000070412">
    <property type="component" value="Unassembled WGS sequence"/>
</dbReference>
<feature type="chain" id="PRO_5038259299" evidence="1">
    <location>
        <begin position="20"/>
        <end position="144"/>
    </location>
</feature>
<reference evidence="2" key="2">
    <citation type="submission" date="2020-01" db="EMBL/GenBank/DDBJ databases">
        <authorList>
            <person name="Korhonen P.K.K."/>
            <person name="Guangxu M.G."/>
            <person name="Wang T.W."/>
            <person name="Stroehlein A.J.S."/>
            <person name="Young N.D."/>
            <person name="Ang C.-S.A."/>
            <person name="Fernando D.W.F."/>
            <person name="Lu H.L."/>
            <person name="Taylor S.T."/>
            <person name="Ehtesham M.E.M."/>
            <person name="Najaraj S.H.N."/>
            <person name="Harsha G.H.G."/>
            <person name="Madugundu A.M."/>
            <person name="Renuse S.R."/>
            <person name="Holt D.H."/>
            <person name="Pandey A.P."/>
            <person name="Papenfuss A.P."/>
            <person name="Gasser R.B.G."/>
            <person name="Fischer K.F."/>
        </authorList>
    </citation>
    <scope>NUCLEOTIDE SEQUENCE</scope>
    <source>
        <strain evidence="2">SSS_KF_BRIS2020</strain>
    </source>
</reference>
<dbReference type="EnsemblMetazoa" id="SSS_7754s_mrna">
    <property type="protein sequence ID" value="KAF7493871.1"/>
    <property type="gene ID" value="SSS_7754"/>
</dbReference>
<organism evidence="2">
    <name type="scientific">Sarcoptes scabiei</name>
    <name type="common">Itch mite</name>
    <name type="synonym">Acarus scabiei</name>
    <dbReference type="NCBI Taxonomy" id="52283"/>
    <lineage>
        <taxon>Eukaryota</taxon>
        <taxon>Metazoa</taxon>
        <taxon>Ecdysozoa</taxon>
        <taxon>Arthropoda</taxon>
        <taxon>Chelicerata</taxon>
        <taxon>Arachnida</taxon>
        <taxon>Acari</taxon>
        <taxon>Acariformes</taxon>
        <taxon>Sarcoptiformes</taxon>
        <taxon>Astigmata</taxon>
        <taxon>Psoroptidia</taxon>
        <taxon>Sarcoptoidea</taxon>
        <taxon>Sarcoptidae</taxon>
        <taxon>Sarcoptinae</taxon>
        <taxon>Sarcoptes</taxon>
    </lineage>
</organism>
<evidence type="ECO:0000313" key="3">
    <source>
        <dbReference type="EnsemblMetazoa" id="KAF7493871.1"/>
    </source>
</evidence>
<keyword evidence="4" id="KW-1185">Reference proteome</keyword>
<reference evidence="4" key="1">
    <citation type="journal article" date="2020" name="PLoS Negl. Trop. Dis.">
        <title>High-quality nuclear genome for Sarcoptes scabiei-A critical resource for a neglected parasite.</title>
        <authorList>
            <person name="Korhonen P.K."/>
            <person name="Gasser R.B."/>
            <person name="Ma G."/>
            <person name="Wang T."/>
            <person name="Stroehlein A.J."/>
            <person name="Young N.D."/>
            <person name="Ang C.S."/>
            <person name="Fernando D.D."/>
            <person name="Lu H.C."/>
            <person name="Taylor S."/>
            <person name="Reynolds S.L."/>
            <person name="Mofiz E."/>
            <person name="Najaraj S.H."/>
            <person name="Gowda H."/>
            <person name="Madugundu A."/>
            <person name="Renuse S."/>
            <person name="Holt D."/>
            <person name="Pandey A."/>
            <person name="Papenfuss A.T."/>
            <person name="Fischer K."/>
        </authorList>
    </citation>
    <scope>NUCLEOTIDE SEQUENCE [LARGE SCALE GENOMIC DNA]</scope>
</reference>
<reference evidence="3" key="3">
    <citation type="submission" date="2022-06" db="UniProtKB">
        <authorList>
            <consortium name="EnsemblMetazoa"/>
        </authorList>
    </citation>
    <scope>IDENTIFICATION</scope>
</reference>
<gene>
    <name evidence="2" type="ORF">SSS_7754</name>
</gene>
<sequence length="144" mass="17405">MTRIAILLNFSILIAMTQQWPDSSLTNENPATPKSHYILSDLYKDWTKIFRRNHQYRNLHLQRKIEERSLLSIMESFENQLHSEMLSMMHQIGCRRIAINTDRKFEFDDFIENYQFNIDGYLRWLVEMKNLTKQTCNKLLTPKF</sequence>
<feature type="signal peptide" evidence="1">
    <location>
        <begin position="1"/>
        <end position="19"/>
    </location>
</feature>
<dbReference type="EMBL" id="WVUK01000054">
    <property type="protein sequence ID" value="KAF7493871.1"/>
    <property type="molecule type" value="Genomic_DNA"/>
</dbReference>
<proteinExistence type="predicted"/>
<keyword evidence="1" id="KW-0732">Signal</keyword>
<evidence type="ECO:0000256" key="1">
    <source>
        <dbReference type="SAM" id="SignalP"/>
    </source>
</evidence>
<name>A0A834RC14_SARSC</name>
<evidence type="ECO:0000313" key="4">
    <source>
        <dbReference type="Proteomes" id="UP000070412"/>
    </source>
</evidence>